<accession>A0A2P6SKQ7</accession>
<organism evidence="1 2">
    <name type="scientific">Rosa chinensis</name>
    <name type="common">China rose</name>
    <dbReference type="NCBI Taxonomy" id="74649"/>
    <lineage>
        <taxon>Eukaryota</taxon>
        <taxon>Viridiplantae</taxon>
        <taxon>Streptophyta</taxon>
        <taxon>Embryophyta</taxon>
        <taxon>Tracheophyta</taxon>
        <taxon>Spermatophyta</taxon>
        <taxon>Magnoliopsida</taxon>
        <taxon>eudicotyledons</taxon>
        <taxon>Gunneridae</taxon>
        <taxon>Pentapetalae</taxon>
        <taxon>rosids</taxon>
        <taxon>fabids</taxon>
        <taxon>Rosales</taxon>
        <taxon>Rosaceae</taxon>
        <taxon>Rosoideae</taxon>
        <taxon>Rosoideae incertae sedis</taxon>
        <taxon>Rosa</taxon>
    </lineage>
</organism>
<sequence>MNDHNSKWVPAEDYPEALEILKAALANCEMLHRAEAKQKSIPRFQPDPETQKWHEKNTLRGLCRSLVIQRRSFPVSMEALH</sequence>
<evidence type="ECO:0000313" key="2">
    <source>
        <dbReference type="Proteomes" id="UP000238479"/>
    </source>
</evidence>
<protein>
    <submittedName>
        <fullName evidence="1">Uncharacterized protein</fullName>
    </submittedName>
</protein>
<dbReference type="Gramene" id="PRQ59250">
    <property type="protein sequence ID" value="PRQ59250"/>
    <property type="gene ID" value="RchiOBHm_Chr1g0368131"/>
</dbReference>
<name>A0A2P6SKQ7_ROSCH</name>
<reference evidence="1 2" key="1">
    <citation type="journal article" date="2018" name="Nat. Genet.">
        <title>The Rosa genome provides new insights in the design of modern roses.</title>
        <authorList>
            <person name="Bendahmane M."/>
        </authorList>
    </citation>
    <scope>NUCLEOTIDE SEQUENCE [LARGE SCALE GENOMIC DNA]</scope>
    <source>
        <strain evidence="2">cv. Old Blush</strain>
    </source>
</reference>
<gene>
    <name evidence="1" type="ORF">RchiOBHm_Chr1g0368131</name>
</gene>
<dbReference type="Proteomes" id="UP000238479">
    <property type="component" value="Chromosome 1"/>
</dbReference>
<keyword evidence="2" id="KW-1185">Reference proteome</keyword>
<dbReference type="AlphaFoldDB" id="A0A2P6SKQ7"/>
<proteinExistence type="predicted"/>
<comment type="caution">
    <text evidence="1">The sequence shown here is derived from an EMBL/GenBank/DDBJ whole genome shotgun (WGS) entry which is preliminary data.</text>
</comment>
<evidence type="ECO:0000313" key="1">
    <source>
        <dbReference type="EMBL" id="PRQ59250.1"/>
    </source>
</evidence>
<dbReference type="EMBL" id="PDCK01000039">
    <property type="protein sequence ID" value="PRQ59250.1"/>
    <property type="molecule type" value="Genomic_DNA"/>
</dbReference>